<name>A0A369QS77_9BACT</name>
<sequence length="225" mass="25577">MKVIALFIASVFLLLTGAQAQPVAPAKSSPNALQYQFNALKSRASSYREFNQDYKVIQVRRLDAFWQNVQDSLKAREQNIRKAGKATEKALAQARQDLVNQKAELQSLKQANAQKEQQIKQTAHDVNSLSVLGIDMNKQVYVVISWIIILGLLVVAAVFSYLYKKSKVTTDEKIKAFEEVNQEFTVHKQSARERELKIKRDLQTEANRVAELNQEIAVLRKQVSM</sequence>
<dbReference type="AlphaFoldDB" id="A0A369QS77"/>
<proteinExistence type="predicted"/>
<dbReference type="Proteomes" id="UP000253919">
    <property type="component" value="Unassembled WGS sequence"/>
</dbReference>
<feature type="chain" id="PRO_5016614034" evidence="3">
    <location>
        <begin position="21"/>
        <end position="225"/>
    </location>
</feature>
<feature type="signal peptide" evidence="3">
    <location>
        <begin position="1"/>
        <end position="20"/>
    </location>
</feature>
<accession>A0A369QS77</accession>
<comment type="caution">
    <text evidence="4">The sequence shown here is derived from an EMBL/GenBank/DDBJ whole genome shotgun (WGS) entry which is preliminary data.</text>
</comment>
<organism evidence="4 5">
    <name type="scientific">Adhaeribacter pallidiroseus</name>
    <dbReference type="NCBI Taxonomy" id="2072847"/>
    <lineage>
        <taxon>Bacteria</taxon>
        <taxon>Pseudomonadati</taxon>
        <taxon>Bacteroidota</taxon>
        <taxon>Cytophagia</taxon>
        <taxon>Cytophagales</taxon>
        <taxon>Hymenobacteraceae</taxon>
        <taxon>Adhaeribacter</taxon>
    </lineage>
</organism>
<keyword evidence="2" id="KW-0472">Membrane</keyword>
<keyword evidence="5" id="KW-1185">Reference proteome</keyword>
<keyword evidence="2" id="KW-0812">Transmembrane</keyword>
<feature type="coiled-coil region" evidence="1">
    <location>
        <begin position="91"/>
        <end position="125"/>
    </location>
</feature>
<dbReference type="RefSeq" id="WP_115374991.1">
    <property type="nucleotide sequence ID" value="NZ_QASA01000001.1"/>
</dbReference>
<evidence type="ECO:0000313" key="5">
    <source>
        <dbReference type="Proteomes" id="UP000253919"/>
    </source>
</evidence>
<evidence type="ECO:0000256" key="2">
    <source>
        <dbReference type="SAM" id="Phobius"/>
    </source>
</evidence>
<dbReference type="EMBL" id="QASA01000001">
    <property type="protein sequence ID" value="RDC66077.1"/>
    <property type="molecule type" value="Genomic_DNA"/>
</dbReference>
<dbReference type="OrthoDB" id="982816at2"/>
<evidence type="ECO:0000313" key="4">
    <source>
        <dbReference type="EMBL" id="RDC66077.1"/>
    </source>
</evidence>
<keyword evidence="2" id="KW-1133">Transmembrane helix</keyword>
<reference evidence="4 5" key="1">
    <citation type="submission" date="2018-04" db="EMBL/GenBank/DDBJ databases">
        <title>Adhaeribacter sp. HMF7616 genome sequencing and assembly.</title>
        <authorList>
            <person name="Kang H."/>
            <person name="Kang J."/>
            <person name="Cha I."/>
            <person name="Kim H."/>
            <person name="Joh K."/>
        </authorList>
    </citation>
    <scope>NUCLEOTIDE SEQUENCE [LARGE SCALE GENOMIC DNA]</scope>
    <source>
        <strain evidence="4 5">HMF7616</strain>
    </source>
</reference>
<gene>
    <name evidence="4" type="ORF">AHMF7616_04708</name>
</gene>
<evidence type="ECO:0000256" key="1">
    <source>
        <dbReference type="SAM" id="Coils"/>
    </source>
</evidence>
<protein>
    <submittedName>
        <fullName evidence="4">Uncharacterized protein</fullName>
    </submittedName>
</protein>
<evidence type="ECO:0000256" key="3">
    <source>
        <dbReference type="SAM" id="SignalP"/>
    </source>
</evidence>
<feature type="transmembrane region" description="Helical" evidence="2">
    <location>
        <begin position="140"/>
        <end position="163"/>
    </location>
</feature>
<keyword evidence="3" id="KW-0732">Signal</keyword>
<keyword evidence="1" id="KW-0175">Coiled coil</keyword>